<comment type="caution">
    <text evidence="1">The sequence shown here is derived from an EMBL/GenBank/DDBJ whole genome shotgun (WGS) entry which is preliminary data.</text>
</comment>
<name>A0AA38IDR8_9CUCU</name>
<accession>A0AA38IDR8</accession>
<dbReference type="AlphaFoldDB" id="A0AA38IDR8"/>
<organism evidence="1 2">
    <name type="scientific">Zophobas morio</name>
    <dbReference type="NCBI Taxonomy" id="2755281"/>
    <lineage>
        <taxon>Eukaryota</taxon>
        <taxon>Metazoa</taxon>
        <taxon>Ecdysozoa</taxon>
        <taxon>Arthropoda</taxon>
        <taxon>Hexapoda</taxon>
        <taxon>Insecta</taxon>
        <taxon>Pterygota</taxon>
        <taxon>Neoptera</taxon>
        <taxon>Endopterygota</taxon>
        <taxon>Coleoptera</taxon>
        <taxon>Polyphaga</taxon>
        <taxon>Cucujiformia</taxon>
        <taxon>Tenebrionidae</taxon>
        <taxon>Zophobas</taxon>
    </lineage>
</organism>
<dbReference type="EMBL" id="JALNTZ010000005">
    <property type="protein sequence ID" value="KAJ3652406.1"/>
    <property type="molecule type" value="Genomic_DNA"/>
</dbReference>
<proteinExistence type="predicted"/>
<dbReference type="Proteomes" id="UP001168821">
    <property type="component" value="Unassembled WGS sequence"/>
</dbReference>
<sequence length="140" mass="17012">MNDNYAFRFSLACNIRYNFRRANFPKLYHEICTTDWSFLENGEDVNVVLAEFYSCFFNIMTASVPLNSIRPSKFPPWITREVQQNIKLKGYYRRKWVKFKNYRYYEEFKRLRSIVENQMDNSYKNYLEQVQSTIKSDPSS</sequence>
<gene>
    <name evidence="1" type="ORF">Zmor_018374</name>
</gene>
<evidence type="ECO:0000313" key="2">
    <source>
        <dbReference type="Proteomes" id="UP001168821"/>
    </source>
</evidence>
<keyword evidence="2" id="KW-1185">Reference proteome</keyword>
<protein>
    <recommendedName>
        <fullName evidence="3">RNA-directed DNA polymerase from mobile element jockey-like</fullName>
    </recommendedName>
</protein>
<evidence type="ECO:0000313" key="1">
    <source>
        <dbReference type="EMBL" id="KAJ3652406.1"/>
    </source>
</evidence>
<reference evidence="1" key="1">
    <citation type="journal article" date="2023" name="G3 (Bethesda)">
        <title>Whole genome assemblies of Zophobas morio and Tenebrio molitor.</title>
        <authorList>
            <person name="Kaur S."/>
            <person name="Stinson S.A."/>
            <person name="diCenzo G.C."/>
        </authorList>
    </citation>
    <scope>NUCLEOTIDE SEQUENCE</scope>
    <source>
        <strain evidence="1">QUZm001</strain>
    </source>
</reference>
<evidence type="ECO:0008006" key="3">
    <source>
        <dbReference type="Google" id="ProtNLM"/>
    </source>
</evidence>